<evidence type="ECO:0000313" key="8">
    <source>
        <dbReference type="Proteomes" id="UP000185934"/>
    </source>
</evidence>
<dbReference type="GO" id="GO:0009055">
    <property type="term" value="F:electron transfer activity"/>
    <property type="evidence" value="ECO:0007669"/>
    <property type="project" value="InterPro"/>
</dbReference>
<keyword evidence="1 4" id="KW-0349">Heme</keyword>
<gene>
    <name evidence="7" type="ORF">Dform_01924</name>
</gene>
<keyword evidence="5" id="KW-0732">Signal</keyword>
<evidence type="ECO:0000259" key="6">
    <source>
        <dbReference type="PROSITE" id="PS51007"/>
    </source>
</evidence>
<keyword evidence="3 4" id="KW-0408">Iron</keyword>
<name>A0A1P8F9U7_9CHLR</name>
<evidence type="ECO:0000256" key="5">
    <source>
        <dbReference type="SAM" id="SignalP"/>
    </source>
</evidence>
<feature type="chain" id="PRO_5012840038" description="Cytochrome c domain-containing protein" evidence="5">
    <location>
        <begin position="25"/>
        <end position="203"/>
    </location>
</feature>
<dbReference type="SUPFAM" id="SSF46626">
    <property type="entry name" value="Cytochrome c"/>
    <property type="match status" value="2"/>
</dbReference>
<dbReference type="PROSITE" id="PS51007">
    <property type="entry name" value="CYTC"/>
    <property type="match status" value="1"/>
</dbReference>
<evidence type="ECO:0000256" key="4">
    <source>
        <dbReference type="PROSITE-ProRule" id="PRU00433"/>
    </source>
</evidence>
<dbReference type="Gene3D" id="1.10.760.10">
    <property type="entry name" value="Cytochrome c-like domain"/>
    <property type="match status" value="2"/>
</dbReference>
<evidence type="ECO:0000256" key="2">
    <source>
        <dbReference type="ARBA" id="ARBA00022723"/>
    </source>
</evidence>
<dbReference type="PROSITE" id="PS51257">
    <property type="entry name" value="PROKAR_LIPOPROTEIN"/>
    <property type="match status" value="1"/>
</dbReference>
<dbReference type="GO" id="GO:0046872">
    <property type="term" value="F:metal ion binding"/>
    <property type="evidence" value="ECO:0007669"/>
    <property type="project" value="UniProtKB-KW"/>
</dbReference>
<keyword evidence="2 4" id="KW-0479">Metal-binding</keyword>
<evidence type="ECO:0000313" key="7">
    <source>
        <dbReference type="EMBL" id="APV45239.1"/>
    </source>
</evidence>
<evidence type="ECO:0000256" key="3">
    <source>
        <dbReference type="ARBA" id="ARBA00023004"/>
    </source>
</evidence>
<dbReference type="EMBL" id="CP018258">
    <property type="protein sequence ID" value="APV45239.1"/>
    <property type="molecule type" value="Genomic_DNA"/>
</dbReference>
<dbReference type="AlphaFoldDB" id="A0A1P8F9U7"/>
<organism evidence="7 8">
    <name type="scientific">Dehalogenimonas formicexedens</name>
    <dbReference type="NCBI Taxonomy" id="1839801"/>
    <lineage>
        <taxon>Bacteria</taxon>
        <taxon>Bacillati</taxon>
        <taxon>Chloroflexota</taxon>
        <taxon>Dehalococcoidia</taxon>
        <taxon>Dehalococcoidales</taxon>
        <taxon>Dehalococcoidaceae</taxon>
        <taxon>Dehalogenimonas</taxon>
    </lineage>
</organism>
<dbReference type="KEGG" id="dfo:Dform_01924"/>
<feature type="domain" description="Cytochrome c" evidence="6">
    <location>
        <begin position="52"/>
        <end position="202"/>
    </location>
</feature>
<accession>A0A1P8F9U7</accession>
<proteinExistence type="predicted"/>
<dbReference type="STRING" id="1839801.Dform_01924"/>
<dbReference type="InterPro" id="IPR009056">
    <property type="entry name" value="Cyt_c-like_dom"/>
</dbReference>
<dbReference type="OrthoDB" id="166320at2"/>
<dbReference type="GO" id="GO:0020037">
    <property type="term" value="F:heme binding"/>
    <property type="evidence" value="ECO:0007669"/>
    <property type="project" value="InterPro"/>
</dbReference>
<dbReference type="InterPro" id="IPR036909">
    <property type="entry name" value="Cyt_c-like_dom_sf"/>
</dbReference>
<keyword evidence="8" id="KW-1185">Reference proteome</keyword>
<sequence>MMKRHGVPSLILALVVLLIPILSACTSNNPTTETTAPVPTTTPVSTALLPTVPGIDADLLYLSKCSVCHGVNLQGSVAGPNITDTSNFSAAFLSTFLGVHPAPGMTQPLRDVLANYLKIKSKPATSTSPAFSTDPVVLYSSNCALCHGASRAGGLGGPNITALQLTNFNTEAQLSAFISAHFTGANLSKDRQDILAHYLKMAP</sequence>
<reference evidence="8" key="1">
    <citation type="submission" date="2016-11" db="EMBL/GenBank/DDBJ databases">
        <title>Dehalogenimonas formicexedens sp. nov., a chlorinated alkane respiring bacterium isolated from contaminated groundwater.</title>
        <authorList>
            <person name="Key T.A."/>
            <person name="Bowman K.S."/>
            <person name="Lee I."/>
            <person name="Chun J."/>
            <person name="Albuquerque L."/>
            <person name="da Costa M.S."/>
            <person name="Rainey F.A."/>
            <person name="Moe W.M."/>
        </authorList>
    </citation>
    <scope>NUCLEOTIDE SEQUENCE [LARGE SCALE GENOMIC DNA]</scope>
    <source>
        <strain evidence="8">NSZ-14</strain>
    </source>
</reference>
<dbReference type="Proteomes" id="UP000185934">
    <property type="component" value="Chromosome"/>
</dbReference>
<feature type="signal peptide" evidence="5">
    <location>
        <begin position="1"/>
        <end position="24"/>
    </location>
</feature>
<dbReference type="RefSeq" id="WP_076004808.1">
    <property type="nucleotide sequence ID" value="NZ_CP018258.1"/>
</dbReference>
<evidence type="ECO:0000256" key="1">
    <source>
        <dbReference type="ARBA" id="ARBA00022617"/>
    </source>
</evidence>
<protein>
    <recommendedName>
        <fullName evidence="6">Cytochrome c domain-containing protein</fullName>
    </recommendedName>
</protein>